<dbReference type="Gene3D" id="3.50.50.60">
    <property type="entry name" value="FAD/NAD(P)-binding domain"/>
    <property type="match status" value="1"/>
</dbReference>
<gene>
    <name evidence="1" type="ORF">ACN42_g6094</name>
</gene>
<dbReference type="InterPro" id="IPR036188">
    <property type="entry name" value="FAD/NAD-bd_sf"/>
</dbReference>
<proteinExistence type="predicted"/>
<evidence type="ECO:0008006" key="3">
    <source>
        <dbReference type="Google" id="ProtNLM"/>
    </source>
</evidence>
<dbReference type="AlphaFoldDB" id="A0A124GRE6"/>
<dbReference type="EMBL" id="LLXE01000151">
    <property type="protein sequence ID" value="KUM61023.1"/>
    <property type="molecule type" value="Genomic_DNA"/>
</dbReference>
<evidence type="ECO:0000313" key="1">
    <source>
        <dbReference type="EMBL" id="KUM61023.1"/>
    </source>
</evidence>
<comment type="caution">
    <text evidence="1">The sequence shown here is derived from an EMBL/GenBank/DDBJ whole genome shotgun (WGS) entry which is preliminary data.</text>
</comment>
<protein>
    <recommendedName>
        <fullName evidence="3">FAD dependent oxidoreductase domain-containing protein</fullName>
    </recommendedName>
</protein>
<organism evidence="1 2">
    <name type="scientific">Penicillium freii</name>
    <dbReference type="NCBI Taxonomy" id="48697"/>
    <lineage>
        <taxon>Eukaryota</taxon>
        <taxon>Fungi</taxon>
        <taxon>Dikarya</taxon>
        <taxon>Ascomycota</taxon>
        <taxon>Pezizomycotina</taxon>
        <taxon>Eurotiomycetes</taxon>
        <taxon>Eurotiomycetidae</taxon>
        <taxon>Eurotiales</taxon>
        <taxon>Aspergillaceae</taxon>
        <taxon>Penicillium</taxon>
    </lineage>
</organism>
<keyword evidence="2" id="KW-1185">Reference proteome</keyword>
<dbReference type="SUPFAM" id="SSF51905">
    <property type="entry name" value="FAD/NAD(P)-binding domain"/>
    <property type="match status" value="1"/>
</dbReference>
<accession>A0A124GRE6</accession>
<sequence length="99" mass="10998">MFARTLFKQPFKLKNKLTIRCFSSTPSTNAHLTHAVIGAGVGLAAARQLAARQGTLTIILERHDAPGTETSRRSRVTEAFARIRRRVFLNLFIVVVAHV</sequence>
<dbReference type="Proteomes" id="UP000055045">
    <property type="component" value="Unassembled WGS sequence"/>
</dbReference>
<reference evidence="1 2" key="1">
    <citation type="submission" date="2015-10" db="EMBL/GenBank/DDBJ databases">
        <title>Genome sequencing of Penicillium freii.</title>
        <authorList>
            <person name="Nguyen H.D."/>
            <person name="Visagie C.M."/>
            <person name="Seifert K.A."/>
        </authorList>
    </citation>
    <scope>NUCLEOTIDE SEQUENCE [LARGE SCALE GENOMIC DNA]</scope>
    <source>
        <strain evidence="1 2">DAOM 242723</strain>
    </source>
</reference>
<name>A0A124GRE6_PENFR</name>
<dbReference type="STRING" id="48697.A0A124GRE6"/>
<evidence type="ECO:0000313" key="2">
    <source>
        <dbReference type="Proteomes" id="UP000055045"/>
    </source>
</evidence>